<keyword evidence="12" id="KW-1185">Reference proteome</keyword>
<dbReference type="Pfam" id="PF10345">
    <property type="entry name" value="Cohesin_load"/>
    <property type="match status" value="1"/>
</dbReference>
<keyword evidence="4" id="KW-0132">Cell division</keyword>
<name>A0A3P7DXW6_WUCBA</name>
<dbReference type="GO" id="GO:0051301">
    <property type="term" value="P:cell division"/>
    <property type="evidence" value="ECO:0007669"/>
    <property type="project" value="UniProtKB-KW"/>
</dbReference>
<evidence type="ECO:0000313" key="12">
    <source>
        <dbReference type="Proteomes" id="UP000270924"/>
    </source>
</evidence>
<evidence type="ECO:0000256" key="3">
    <source>
        <dbReference type="ARBA" id="ARBA00017198"/>
    </source>
</evidence>
<evidence type="ECO:0000256" key="9">
    <source>
        <dbReference type="ARBA" id="ARBA00025632"/>
    </source>
</evidence>
<evidence type="ECO:0000256" key="1">
    <source>
        <dbReference type="ARBA" id="ARBA00004642"/>
    </source>
</evidence>
<protein>
    <recommendedName>
        <fullName evidence="3">MAU2 chromatid cohesion factor homolog</fullName>
    </recommendedName>
    <alternativeName>
        <fullName evidence="10">Cohesin loading complex subunit SCC4 homolog</fullName>
    </alternativeName>
</protein>
<evidence type="ECO:0000256" key="6">
    <source>
        <dbReference type="ARBA" id="ARBA00022829"/>
    </source>
</evidence>
<dbReference type="SUPFAM" id="SSF48452">
    <property type="entry name" value="TPR-like"/>
    <property type="match status" value="1"/>
</dbReference>
<comment type="subcellular location">
    <subcellularLocation>
        <location evidence="1">Nucleus</location>
        <location evidence="1">Nucleoplasm</location>
    </subcellularLocation>
</comment>
<evidence type="ECO:0000256" key="7">
    <source>
        <dbReference type="ARBA" id="ARBA00023242"/>
    </source>
</evidence>
<organism evidence="11 12">
    <name type="scientific">Wuchereria bancrofti</name>
    <dbReference type="NCBI Taxonomy" id="6293"/>
    <lineage>
        <taxon>Eukaryota</taxon>
        <taxon>Metazoa</taxon>
        <taxon>Ecdysozoa</taxon>
        <taxon>Nematoda</taxon>
        <taxon>Chromadorea</taxon>
        <taxon>Rhabditida</taxon>
        <taxon>Spirurina</taxon>
        <taxon>Spiruromorpha</taxon>
        <taxon>Filarioidea</taxon>
        <taxon>Onchocercidae</taxon>
        <taxon>Wuchereria</taxon>
    </lineage>
</organism>
<dbReference type="InParanoid" id="A0A3P7DXW6"/>
<dbReference type="FunCoup" id="A0A3P7DXW6">
    <property type="interactions" value="2134"/>
</dbReference>
<dbReference type="GO" id="GO:0007059">
    <property type="term" value="P:chromosome segregation"/>
    <property type="evidence" value="ECO:0007669"/>
    <property type="project" value="UniProtKB-KW"/>
</dbReference>
<dbReference type="PANTHER" id="PTHR21394">
    <property type="entry name" value="MAU2 CHROMATID COHESION FACTOR HOMOLOG"/>
    <property type="match status" value="1"/>
</dbReference>
<evidence type="ECO:0000256" key="4">
    <source>
        <dbReference type="ARBA" id="ARBA00022618"/>
    </source>
</evidence>
<keyword evidence="5" id="KW-0498">Mitosis</keyword>
<dbReference type="InterPro" id="IPR011990">
    <property type="entry name" value="TPR-like_helical_dom_sf"/>
</dbReference>
<comment type="function">
    <text evidence="9">Required for association of the cohesin complex with chromatin during interphase. Plays a role in sister chromatid cohesion and normal progression through prometaphase.</text>
</comment>
<dbReference type="OMA" id="MELYFRI"/>
<dbReference type="Gene3D" id="1.25.40.10">
    <property type="entry name" value="Tetratricopeptide repeat domain"/>
    <property type="match status" value="1"/>
</dbReference>
<keyword evidence="7" id="KW-0539">Nucleus</keyword>
<dbReference type="Proteomes" id="UP000270924">
    <property type="component" value="Unassembled WGS sequence"/>
</dbReference>
<keyword evidence="6" id="KW-0159">Chromosome partition</keyword>
<evidence type="ECO:0000256" key="10">
    <source>
        <dbReference type="ARBA" id="ARBA00030523"/>
    </source>
</evidence>
<dbReference type="GO" id="GO:0007064">
    <property type="term" value="P:mitotic sister chromatid cohesion"/>
    <property type="evidence" value="ECO:0007669"/>
    <property type="project" value="InterPro"/>
</dbReference>
<evidence type="ECO:0000256" key="5">
    <source>
        <dbReference type="ARBA" id="ARBA00022776"/>
    </source>
</evidence>
<dbReference type="GO" id="GO:0005654">
    <property type="term" value="C:nucleoplasm"/>
    <property type="evidence" value="ECO:0007669"/>
    <property type="project" value="UniProtKB-SubCell"/>
</dbReference>
<keyword evidence="8" id="KW-0131">Cell cycle</keyword>
<evidence type="ECO:0000256" key="8">
    <source>
        <dbReference type="ARBA" id="ARBA00023306"/>
    </source>
</evidence>
<comment type="similarity">
    <text evidence="2">Belongs to the SCC4/mau-2 family.</text>
</comment>
<accession>A0A3P7DXW6</accession>
<dbReference type="OrthoDB" id="5565328at2759"/>
<dbReference type="EMBL" id="UYWW01000776">
    <property type="protein sequence ID" value="VDM09287.1"/>
    <property type="molecule type" value="Genomic_DNA"/>
</dbReference>
<reference evidence="11 12" key="1">
    <citation type="submission" date="2018-11" db="EMBL/GenBank/DDBJ databases">
        <authorList>
            <consortium name="Pathogen Informatics"/>
        </authorList>
    </citation>
    <scope>NUCLEOTIDE SEQUENCE [LARGE SCALE GENOMIC DNA]</scope>
</reference>
<sequence length="639" mass="72656">MSVEENYMPERYLFDQAAVLLLEGAEFFRSHNPPKYKMAIKCLKACFKTLMTHEMTSFVNFQIGKLYFYYTKNIELARHHLEQAYHGMKEAGAEYTKYRVEIACSIAEVYMQLKIFEPVKQLLRKESAHSRDFPLIHARLLFLLAEIHGAMNDWSNASEIVEAGASLFNQLGDPALECYFRLSSAMIISMDLSREEELMKSIMEVSEKLVTLNADNACLDYIKAFCCTVQICFFISAGLLKSTKTCLRQLQTLVQTMKLTYGETVPVVLPTFDWMGKETLIALTYVLTVIQSLQTCQIERVPLGVTVPGGSKLDRRRFVLGNYTKPPILGMMRCTSLQVLSNQWWQKAHKYHSIAMRHITDMRRLMTKSNWPVIRRGALDSLAAFEIILLENISAAQLMLARPLETISVLSAMMERMRQSTDLFSHFEAQLHTLLGMYCWFVRLPDDAERQFQAALRTAKDTESWTVVNLSLAILYLMTCREADFYGLFERITPGKLQSSSALLKASAHFVHALHSYLHSRLQEAKSHITDSVTIVRDEGVPRIQALATLLSAKLVAVDVPDMLIAANNFATKSSDHSLALWLNQIIYETQVQYGHVEQSKSVKMKFDQMQAYISQAVHDAVNSPAHSLIQWEGGTDAL</sequence>
<dbReference type="InterPro" id="IPR019440">
    <property type="entry name" value="MAU2"/>
</dbReference>
<dbReference type="AlphaFoldDB" id="A0A3P7DXW6"/>
<evidence type="ECO:0000313" key="11">
    <source>
        <dbReference type="EMBL" id="VDM09287.1"/>
    </source>
</evidence>
<gene>
    <name evidence="11" type="ORF">WBA_LOCUS2673</name>
</gene>
<proteinExistence type="inferred from homology"/>
<evidence type="ECO:0000256" key="2">
    <source>
        <dbReference type="ARBA" id="ARBA00008585"/>
    </source>
</evidence>